<dbReference type="EMBL" id="JADBEE010000002">
    <property type="protein sequence ID" value="MBE1515388.1"/>
    <property type="molecule type" value="Genomic_DNA"/>
</dbReference>
<evidence type="ECO:0000256" key="1">
    <source>
        <dbReference type="SAM" id="Phobius"/>
    </source>
</evidence>
<gene>
    <name evidence="2" type="ORF">H4W26_002180</name>
</gene>
<dbReference type="Proteomes" id="UP000636579">
    <property type="component" value="Unassembled WGS sequence"/>
</dbReference>
<name>A0ABR9J8T2_9MICC</name>
<sequence length="87" mass="9122">MSTQSFDPWSSGTRAYRVTLVTGMAATGIGVVLVILAAVMEPADGAGSLRSFGLFCLAAGILSHLIAIGLRRRQAAQVLSRRASEED</sequence>
<reference evidence="2 3" key="1">
    <citation type="submission" date="2020-10" db="EMBL/GenBank/DDBJ databases">
        <title>Sequencing the genomes of 1000 actinobacteria strains.</title>
        <authorList>
            <person name="Klenk H.-P."/>
        </authorList>
    </citation>
    <scope>NUCLEOTIDE SEQUENCE [LARGE SCALE GENOMIC DNA]</scope>
    <source>
        <strain evidence="2 3">DSM 15474</strain>
    </source>
</reference>
<keyword evidence="1" id="KW-0812">Transmembrane</keyword>
<comment type="caution">
    <text evidence="2">The sequence shown here is derived from an EMBL/GenBank/DDBJ whole genome shotgun (WGS) entry which is preliminary data.</text>
</comment>
<keyword evidence="1" id="KW-1133">Transmembrane helix</keyword>
<accession>A0ABR9J8T2</accession>
<proteinExistence type="predicted"/>
<feature type="transmembrane region" description="Helical" evidence="1">
    <location>
        <begin position="52"/>
        <end position="70"/>
    </location>
</feature>
<protein>
    <submittedName>
        <fullName evidence="2">Uncharacterized protein</fullName>
    </submittedName>
</protein>
<evidence type="ECO:0000313" key="2">
    <source>
        <dbReference type="EMBL" id="MBE1515388.1"/>
    </source>
</evidence>
<evidence type="ECO:0000313" key="3">
    <source>
        <dbReference type="Proteomes" id="UP000636579"/>
    </source>
</evidence>
<keyword evidence="3" id="KW-1185">Reference proteome</keyword>
<organism evidence="2 3">
    <name type="scientific">Nesterenkonia halotolerans</name>
    <dbReference type="NCBI Taxonomy" id="225325"/>
    <lineage>
        <taxon>Bacteria</taxon>
        <taxon>Bacillati</taxon>
        <taxon>Actinomycetota</taxon>
        <taxon>Actinomycetes</taxon>
        <taxon>Micrococcales</taxon>
        <taxon>Micrococcaceae</taxon>
        <taxon>Nesterenkonia</taxon>
    </lineage>
</organism>
<feature type="transmembrane region" description="Helical" evidence="1">
    <location>
        <begin position="20"/>
        <end position="40"/>
    </location>
</feature>
<keyword evidence="1" id="KW-0472">Membrane</keyword>
<dbReference type="RefSeq" id="WP_192592234.1">
    <property type="nucleotide sequence ID" value="NZ_JADBEE010000002.1"/>
</dbReference>